<dbReference type="AlphaFoldDB" id="A0A6L9UGX6"/>
<name>A0A6L9UGX6_9HYPH</name>
<keyword evidence="3" id="KW-0560">Oxidoreductase</keyword>
<evidence type="ECO:0000256" key="4">
    <source>
        <dbReference type="ARBA" id="ARBA00023004"/>
    </source>
</evidence>
<dbReference type="PANTHER" id="PTHR21266">
    <property type="entry name" value="IRON-SULFUR DOMAIN CONTAINING PROTEIN"/>
    <property type="match status" value="1"/>
</dbReference>
<dbReference type="Proteomes" id="UP000483035">
    <property type="component" value="Unassembled WGS sequence"/>
</dbReference>
<evidence type="ECO:0000313" key="8">
    <source>
        <dbReference type="Proteomes" id="UP000483035"/>
    </source>
</evidence>
<dbReference type="SUPFAM" id="SSF55961">
    <property type="entry name" value="Bet v1-like"/>
    <property type="match status" value="1"/>
</dbReference>
<dbReference type="InterPro" id="IPR036922">
    <property type="entry name" value="Rieske_2Fe-2S_sf"/>
</dbReference>
<dbReference type="PANTHER" id="PTHR21266:SF57">
    <property type="entry name" value="3-CHLOROBENZOATE-3,4-DIOXYGENASE"/>
    <property type="match status" value="1"/>
</dbReference>
<keyword evidence="1" id="KW-0001">2Fe-2S</keyword>
<keyword evidence="5" id="KW-0411">Iron-sulfur</keyword>
<proteinExistence type="predicted"/>
<dbReference type="GO" id="GO:0016491">
    <property type="term" value="F:oxidoreductase activity"/>
    <property type="evidence" value="ECO:0007669"/>
    <property type="project" value="UniProtKB-KW"/>
</dbReference>
<evidence type="ECO:0000259" key="6">
    <source>
        <dbReference type="PROSITE" id="PS51296"/>
    </source>
</evidence>
<dbReference type="InterPro" id="IPR044043">
    <property type="entry name" value="VanA_C_cat"/>
</dbReference>
<dbReference type="Pfam" id="PF00355">
    <property type="entry name" value="Rieske"/>
    <property type="match status" value="1"/>
</dbReference>
<protein>
    <submittedName>
        <fullName evidence="7">Rieske 2Fe-2S domain-containing protein</fullName>
    </submittedName>
</protein>
<sequence length="366" mass="41428">MYPREYIASIGSPAVNIPTPSASSDLPRNCTFDADDWHILARHWYAIALVRDVEERGLVGATLLDERLVVYKVNDEIVVANDICTHRGVPLTMGSNEDEKGVRCRYHGLQFGARGKCVKVPAHPDSAIPAKLHLRSYPVVLRYGLVWTCLRLEQGENAPKMPFMPHWDEAGFQKINCPAFDISGFAGRQVEGFLDVAHFAFIHTETFADPDNPVVPPYETKATDSGFEAEYYSTVGNYPHGKQAETPKDFLWLRHFRAHLPFTAHLTVHFPEGGRLSILNAASPVSARRTRLFVPIARNFDTDRPVQEVYDFNLKVFREDAEMVEQQKPENLPLDPRMEAHIPADRSSINYRRGLRDMGLSHFFIA</sequence>
<dbReference type="PROSITE" id="PS51296">
    <property type="entry name" value="RIESKE"/>
    <property type="match status" value="1"/>
</dbReference>
<dbReference type="Pfam" id="PF19112">
    <property type="entry name" value="VanA_C"/>
    <property type="match status" value="1"/>
</dbReference>
<evidence type="ECO:0000256" key="5">
    <source>
        <dbReference type="ARBA" id="ARBA00023014"/>
    </source>
</evidence>
<dbReference type="GO" id="GO:0046872">
    <property type="term" value="F:metal ion binding"/>
    <property type="evidence" value="ECO:0007669"/>
    <property type="project" value="UniProtKB-KW"/>
</dbReference>
<comment type="caution">
    <text evidence="7">The sequence shown here is derived from an EMBL/GenBank/DDBJ whole genome shotgun (WGS) entry which is preliminary data.</text>
</comment>
<accession>A0A6L9UGX6</accession>
<evidence type="ECO:0000256" key="2">
    <source>
        <dbReference type="ARBA" id="ARBA00022723"/>
    </source>
</evidence>
<dbReference type="Gene3D" id="3.90.380.10">
    <property type="entry name" value="Naphthalene 1,2-dioxygenase Alpha Subunit, Chain A, domain 1"/>
    <property type="match status" value="1"/>
</dbReference>
<keyword evidence="2" id="KW-0479">Metal-binding</keyword>
<reference evidence="7 8" key="1">
    <citation type="submission" date="2019-12" db="EMBL/GenBank/DDBJ databases">
        <title>Rhizobium genotypes associated with high levels of biological nitrogen fixation by grain legumes in a temperate-maritime cropping system.</title>
        <authorList>
            <person name="Maluk M."/>
            <person name="Francesc Ferrando Molina F."/>
            <person name="Lopez Del Egido L."/>
            <person name="Lafos M."/>
            <person name="Langarica-Fuentes A."/>
            <person name="Gebre Yohannes G."/>
            <person name="Young M.W."/>
            <person name="Martin P."/>
            <person name="Gantlett R."/>
            <person name="Kenicer G."/>
            <person name="Hawes C."/>
            <person name="Begg G.S."/>
            <person name="Quilliam R.S."/>
            <person name="Squire G.R."/>
            <person name="Poole P.S."/>
            <person name="Young P.W."/>
            <person name="Iannetta P.M."/>
            <person name="James E.K."/>
        </authorList>
    </citation>
    <scope>NUCLEOTIDE SEQUENCE [LARGE SCALE GENOMIC DNA]</scope>
    <source>
        <strain evidence="7 8">JHI1118</strain>
    </source>
</reference>
<evidence type="ECO:0000256" key="3">
    <source>
        <dbReference type="ARBA" id="ARBA00023002"/>
    </source>
</evidence>
<gene>
    <name evidence="7" type="ORF">GR212_26725</name>
</gene>
<evidence type="ECO:0000256" key="1">
    <source>
        <dbReference type="ARBA" id="ARBA00022714"/>
    </source>
</evidence>
<keyword evidence="4" id="KW-0408">Iron</keyword>
<dbReference type="InterPro" id="IPR050584">
    <property type="entry name" value="Cholesterol_7-desaturase"/>
</dbReference>
<dbReference type="GO" id="GO:0051537">
    <property type="term" value="F:2 iron, 2 sulfur cluster binding"/>
    <property type="evidence" value="ECO:0007669"/>
    <property type="project" value="UniProtKB-KW"/>
</dbReference>
<evidence type="ECO:0000313" key="7">
    <source>
        <dbReference type="EMBL" id="NEI73160.1"/>
    </source>
</evidence>
<dbReference type="EMBL" id="WUEY01000016">
    <property type="protein sequence ID" value="NEI73160.1"/>
    <property type="molecule type" value="Genomic_DNA"/>
</dbReference>
<dbReference type="Gene3D" id="2.102.10.10">
    <property type="entry name" value="Rieske [2Fe-2S] iron-sulphur domain"/>
    <property type="match status" value="1"/>
</dbReference>
<dbReference type="InterPro" id="IPR017941">
    <property type="entry name" value="Rieske_2Fe-2S"/>
</dbReference>
<dbReference type="SUPFAM" id="SSF50022">
    <property type="entry name" value="ISP domain"/>
    <property type="match status" value="1"/>
</dbReference>
<feature type="domain" description="Rieske" evidence="6">
    <location>
        <begin position="44"/>
        <end position="148"/>
    </location>
</feature>
<organism evidence="7 8">
    <name type="scientific">Rhizobium lusitanum</name>
    <dbReference type="NCBI Taxonomy" id="293958"/>
    <lineage>
        <taxon>Bacteria</taxon>
        <taxon>Pseudomonadati</taxon>
        <taxon>Pseudomonadota</taxon>
        <taxon>Alphaproteobacteria</taxon>
        <taxon>Hyphomicrobiales</taxon>
        <taxon>Rhizobiaceae</taxon>
        <taxon>Rhizobium/Agrobacterium group</taxon>
        <taxon>Rhizobium</taxon>
    </lineage>
</organism>